<dbReference type="InterPro" id="IPR003607">
    <property type="entry name" value="HD/PDEase_dom"/>
</dbReference>
<evidence type="ECO:0000259" key="3">
    <source>
        <dbReference type="PROSITE" id="PS50894"/>
    </source>
</evidence>
<dbReference type="InterPro" id="IPR008207">
    <property type="entry name" value="Sig_transdc_His_kin_Hpt_dom"/>
</dbReference>
<organism evidence="5 6">
    <name type="scientific">Vibrio algarum</name>
    <dbReference type="NCBI Taxonomy" id="3020714"/>
    <lineage>
        <taxon>Bacteria</taxon>
        <taxon>Pseudomonadati</taxon>
        <taxon>Pseudomonadota</taxon>
        <taxon>Gammaproteobacteria</taxon>
        <taxon>Vibrionales</taxon>
        <taxon>Vibrionaceae</taxon>
        <taxon>Vibrio</taxon>
    </lineage>
</organism>
<dbReference type="SUPFAM" id="SSF47226">
    <property type="entry name" value="Histidine-containing phosphotransfer domain, HPT domain"/>
    <property type="match status" value="1"/>
</dbReference>
<keyword evidence="6" id="KW-1185">Reference proteome</keyword>
<dbReference type="PANTHER" id="PTHR43155">
    <property type="entry name" value="CYCLIC DI-GMP PHOSPHODIESTERASE PA4108-RELATED"/>
    <property type="match status" value="1"/>
</dbReference>
<dbReference type="Proteomes" id="UP001210678">
    <property type="component" value="Unassembled WGS sequence"/>
</dbReference>
<dbReference type="PROSITE" id="PS50894">
    <property type="entry name" value="HPT"/>
    <property type="match status" value="1"/>
</dbReference>
<evidence type="ECO:0000313" key="6">
    <source>
        <dbReference type="Proteomes" id="UP001210678"/>
    </source>
</evidence>
<dbReference type="Pfam" id="PF01627">
    <property type="entry name" value="Hpt"/>
    <property type="match status" value="1"/>
</dbReference>
<sequence length="369" mass="41715">MKTFTPVDLDNELLLDVVDEVEILCENSASTLVLLSNDPDNRELLDKLFRSVHTIKGDVGLAQFSPLLPLLSALEDILGFMRQGAIQYNTLISDLLLSIIEEVKSFVDDIANAGSVEYDSEMYSAATEMMAKVQIENLDAHEALLTKSLHIIEPPLTESSKSTIFSQELDDLSIDWSSEVEPDLMFFQSIMKPVEDRLDNWDGRSGRQLKLALLLNQFAGKIVDEKQLRAAVYLHDLGMSLLPLTMLRQKTRFTDSEKARLRGHVQRSVNFLSEMPHWSEARQFIYEHHERADGQGYPQGLSNIDISHGAKILALVDAFEAMTHTREYQVHTKRHISHALQEINSASGTQFCPYWVNILNKVMASIMPN</sequence>
<dbReference type="SUPFAM" id="SSF109604">
    <property type="entry name" value="HD-domain/PDEase-like"/>
    <property type="match status" value="1"/>
</dbReference>
<dbReference type="RefSeq" id="WP_272139431.1">
    <property type="nucleotide sequence ID" value="NZ_JAQLOI010000003.1"/>
</dbReference>
<keyword evidence="2" id="KW-0597">Phosphoprotein</keyword>
<reference evidence="5 6" key="1">
    <citation type="submission" date="2023-01" db="EMBL/GenBank/DDBJ databases">
        <title>Vibrio sp. KJ40-1 sp.nov, isolated from marine algae.</title>
        <authorList>
            <person name="Butt M."/>
            <person name="Kim J.M.J."/>
            <person name="Jeon C.O.C."/>
        </authorList>
    </citation>
    <scope>NUCLEOTIDE SEQUENCE [LARGE SCALE GENOMIC DNA]</scope>
    <source>
        <strain evidence="5 6">KJ40-1</strain>
    </source>
</reference>
<evidence type="ECO:0000256" key="1">
    <source>
        <dbReference type="ARBA" id="ARBA00023012"/>
    </source>
</evidence>
<protein>
    <submittedName>
        <fullName evidence="5">HD domain-containing protein</fullName>
    </submittedName>
</protein>
<dbReference type="Gene3D" id="1.10.3210.10">
    <property type="entry name" value="Hypothetical protein af1432"/>
    <property type="match status" value="1"/>
</dbReference>
<comment type="caution">
    <text evidence="5">The sequence shown here is derived from an EMBL/GenBank/DDBJ whole genome shotgun (WGS) entry which is preliminary data.</text>
</comment>
<dbReference type="PANTHER" id="PTHR43155:SF2">
    <property type="entry name" value="CYCLIC DI-GMP PHOSPHODIESTERASE PA4108"/>
    <property type="match status" value="1"/>
</dbReference>
<gene>
    <name evidence="5" type="ORF">PGX00_18730</name>
</gene>
<dbReference type="InterPro" id="IPR037522">
    <property type="entry name" value="HD_GYP_dom"/>
</dbReference>
<feature type="modified residue" description="Phosphohistidine" evidence="2">
    <location>
        <position position="53"/>
    </location>
</feature>
<evidence type="ECO:0000259" key="4">
    <source>
        <dbReference type="PROSITE" id="PS51832"/>
    </source>
</evidence>
<proteinExistence type="predicted"/>
<dbReference type="SMART" id="SM00073">
    <property type="entry name" value="HPT"/>
    <property type="match status" value="1"/>
</dbReference>
<dbReference type="Pfam" id="PF13487">
    <property type="entry name" value="HD_5"/>
    <property type="match status" value="1"/>
</dbReference>
<feature type="domain" description="HPt" evidence="3">
    <location>
        <begin position="6"/>
        <end position="114"/>
    </location>
</feature>
<dbReference type="EMBL" id="JAQLOI010000003">
    <property type="protein sequence ID" value="MDB1125582.1"/>
    <property type="molecule type" value="Genomic_DNA"/>
</dbReference>
<evidence type="ECO:0000256" key="2">
    <source>
        <dbReference type="PROSITE-ProRule" id="PRU00110"/>
    </source>
</evidence>
<accession>A0ABT4YW16</accession>
<name>A0ABT4YW16_9VIBR</name>
<dbReference type="Gene3D" id="1.20.120.160">
    <property type="entry name" value="HPT domain"/>
    <property type="match status" value="1"/>
</dbReference>
<feature type="domain" description="HD-GYP" evidence="4">
    <location>
        <begin position="176"/>
        <end position="369"/>
    </location>
</feature>
<dbReference type="InterPro" id="IPR036641">
    <property type="entry name" value="HPT_dom_sf"/>
</dbReference>
<keyword evidence="1" id="KW-0902">Two-component regulatory system</keyword>
<dbReference type="CDD" id="cd00077">
    <property type="entry name" value="HDc"/>
    <property type="match status" value="1"/>
</dbReference>
<evidence type="ECO:0000313" key="5">
    <source>
        <dbReference type="EMBL" id="MDB1125582.1"/>
    </source>
</evidence>
<dbReference type="PROSITE" id="PS51832">
    <property type="entry name" value="HD_GYP"/>
    <property type="match status" value="1"/>
</dbReference>